<dbReference type="GO" id="GO:0009847">
    <property type="term" value="P:spore germination"/>
    <property type="evidence" value="ECO:0007669"/>
    <property type="project" value="InterPro"/>
</dbReference>
<protein>
    <submittedName>
        <fullName evidence="5">GerA spore germination protein</fullName>
    </submittedName>
</protein>
<dbReference type="Proteomes" id="UP000002377">
    <property type="component" value="Chromosome"/>
</dbReference>
<reference evidence="5 6" key="1">
    <citation type="submission" date="2010-05" db="EMBL/GenBank/DDBJ databases">
        <title>Complete sequence of Thermincola sp. JR.</title>
        <authorList>
            <consortium name="US DOE Joint Genome Institute"/>
            <person name="Lucas S."/>
            <person name="Copeland A."/>
            <person name="Lapidus A."/>
            <person name="Cheng J.-F."/>
            <person name="Bruce D."/>
            <person name="Goodwin L."/>
            <person name="Pitluck S."/>
            <person name="Chertkov O."/>
            <person name="Detter J.C."/>
            <person name="Han C."/>
            <person name="Tapia R."/>
            <person name="Land M."/>
            <person name="Hauser L."/>
            <person name="Kyrpides N."/>
            <person name="Mikhailova N."/>
            <person name="Hazen T.C."/>
            <person name="Woyke T."/>
        </authorList>
    </citation>
    <scope>NUCLEOTIDE SEQUENCE [LARGE SCALE GENOMIC DNA]</scope>
    <source>
        <strain evidence="5 6">JR</strain>
    </source>
</reference>
<feature type="transmembrane region" description="Helical" evidence="4">
    <location>
        <begin position="391"/>
        <end position="409"/>
    </location>
</feature>
<feature type="region of interest" description="Disordered" evidence="3">
    <location>
        <begin position="513"/>
        <end position="550"/>
    </location>
</feature>
<feature type="compositionally biased region" description="Basic residues" evidence="3">
    <location>
        <begin position="541"/>
        <end position="550"/>
    </location>
</feature>
<dbReference type="InterPro" id="IPR004995">
    <property type="entry name" value="Spore_Ger"/>
</dbReference>
<dbReference type="PANTHER" id="PTHR22550">
    <property type="entry name" value="SPORE GERMINATION PROTEIN"/>
    <property type="match status" value="1"/>
</dbReference>
<gene>
    <name evidence="5" type="ordered locus">TherJR_2525</name>
</gene>
<feature type="transmembrane region" description="Helical" evidence="4">
    <location>
        <begin position="446"/>
        <end position="469"/>
    </location>
</feature>
<accession>D5XBD3</accession>
<name>D5XBD3_THEPJ</name>
<dbReference type="GO" id="GO:0016020">
    <property type="term" value="C:membrane"/>
    <property type="evidence" value="ECO:0007669"/>
    <property type="project" value="InterPro"/>
</dbReference>
<dbReference type="PANTHER" id="PTHR22550:SF5">
    <property type="entry name" value="LEUCINE ZIPPER PROTEIN 4"/>
    <property type="match status" value="1"/>
</dbReference>
<feature type="compositionally biased region" description="Basic and acidic residues" evidence="3">
    <location>
        <begin position="525"/>
        <end position="540"/>
    </location>
</feature>
<keyword evidence="6" id="KW-1185">Reference proteome</keyword>
<keyword evidence="4" id="KW-1133">Transmembrane helix</keyword>
<evidence type="ECO:0000256" key="1">
    <source>
        <dbReference type="ARBA" id="ARBA00005278"/>
    </source>
</evidence>
<evidence type="ECO:0000256" key="4">
    <source>
        <dbReference type="SAM" id="Phobius"/>
    </source>
</evidence>
<dbReference type="eggNOG" id="COG0697">
    <property type="taxonomic scope" value="Bacteria"/>
</dbReference>
<dbReference type="HOGENOM" id="CLU_021639_4_1_9"/>
<dbReference type="InterPro" id="IPR050768">
    <property type="entry name" value="UPF0353/GerABKA_families"/>
</dbReference>
<evidence type="ECO:0000256" key="2">
    <source>
        <dbReference type="ARBA" id="ARBA00023136"/>
    </source>
</evidence>
<dbReference type="EMBL" id="CP002028">
    <property type="protein sequence ID" value="ADG83362.1"/>
    <property type="molecule type" value="Genomic_DNA"/>
</dbReference>
<keyword evidence="2 4" id="KW-0472">Membrane</keyword>
<proteinExistence type="inferred from homology"/>
<organism evidence="5 6">
    <name type="scientific">Thermincola potens (strain JR)</name>
    <dbReference type="NCBI Taxonomy" id="635013"/>
    <lineage>
        <taxon>Bacteria</taxon>
        <taxon>Bacillati</taxon>
        <taxon>Bacillota</taxon>
        <taxon>Clostridia</taxon>
        <taxon>Eubacteriales</taxon>
        <taxon>Thermincolaceae</taxon>
        <taxon>Thermincola</taxon>
    </lineage>
</organism>
<feature type="transmembrane region" description="Helical" evidence="4">
    <location>
        <begin position="415"/>
        <end position="434"/>
    </location>
</feature>
<evidence type="ECO:0000313" key="6">
    <source>
        <dbReference type="Proteomes" id="UP000002377"/>
    </source>
</evidence>
<comment type="similarity">
    <text evidence="1">Belongs to the GerABKA family.</text>
</comment>
<dbReference type="STRING" id="635013.TherJR_2525"/>
<keyword evidence="4" id="KW-0812">Transmembrane</keyword>
<evidence type="ECO:0000256" key="3">
    <source>
        <dbReference type="SAM" id="MobiDB-lite"/>
    </source>
</evidence>
<dbReference type="Pfam" id="PF03323">
    <property type="entry name" value="GerA"/>
    <property type="match status" value="1"/>
</dbReference>
<dbReference type="RefSeq" id="WP_013121356.1">
    <property type="nucleotide sequence ID" value="NC_014152.1"/>
</dbReference>
<dbReference type="OrthoDB" id="1726708at2"/>
<dbReference type="KEGG" id="tjr:TherJR_2525"/>
<dbReference type="AlphaFoldDB" id="D5XBD3"/>
<feature type="transmembrane region" description="Helical" evidence="4">
    <location>
        <begin position="319"/>
        <end position="341"/>
    </location>
</feature>
<evidence type="ECO:0000313" key="5">
    <source>
        <dbReference type="EMBL" id="ADG83362.1"/>
    </source>
</evidence>
<sequence length="550" mass="61388">MLKKWKRILKRIFAKPAPEKSISYDKLEKVSLSANLEENSSYLRAAFDRCSDFVLREFVVGTTPSVKAAMAYIDGLVNKKMLTDDMVKTFMYDAVQLKNKGPALQDKDVFAEELLAFTEVKTSNNMKDLLAAVLTGETVLLVDGLDNYFAVSTQNWVQRAVTEPETESVVRGPKEGFTESLQTNFTLIRRRIKSPRLKFETIKIGTLTNTAVCISYIDGVVNEKIVAEVKERLKRIKVDGILESGYIEEFIEDAPLSIFPTVNSTERPDKVAGGLLEGQVAILVDTTPFVLLLPVTFPQMLQASEDYYLRWPFATFIRLIRFGALNSALLLPAFYIAIVTYHQEMLPTPLLISIAAAREGVPFPAFVEAILMEGTFEVLREAGVRLPKTIGQAVSIVGALVIGEAAVTAGLVSPAMVIVVALTAIASFTLPSYSGSFSIRILRFTLMVLAAFLGLFGIMTGLLAILVHLCALRSFGIPYISPLAPTSLRDLKDMFFRAPWWSMFVRPRTYGYKDPARQKYGQKPKAPEERKRNENNENRISRKIARRKPQ</sequence>
<dbReference type="PIRSF" id="PIRSF005690">
    <property type="entry name" value="GerBA"/>
    <property type="match status" value="1"/>
</dbReference>